<dbReference type="SUPFAM" id="SSF158472">
    <property type="entry name" value="HAMP domain-like"/>
    <property type="match status" value="1"/>
</dbReference>
<keyword evidence="13 14" id="KW-0472">Membrane</keyword>
<evidence type="ECO:0000256" key="3">
    <source>
        <dbReference type="ARBA" id="ARBA00012438"/>
    </source>
</evidence>
<dbReference type="InterPro" id="IPR003594">
    <property type="entry name" value="HATPase_dom"/>
</dbReference>
<evidence type="ECO:0000256" key="13">
    <source>
        <dbReference type="ARBA" id="ARBA00023136"/>
    </source>
</evidence>
<evidence type="ECO:0000256" key="4">
    <source>
        <dbReference type="ARBA" id="ARBA00022475"/>
    </source>
</evidence>
<evidence type="ECO:0000259" key="15">
    <source>
        <dbReference type="PROSITE" id="PS50109"/>
    </source>
</evidence>
<dbReference type="SUPFAM" id="SSF55874">
    <property type="entry name" value="ATPase domain of HSP90 chaperone/DNA topoisomerase II/histidine kinase"/>
    <property type="match status" value="1"/>
</dbReference>
<evidence type="ECO:0000256" key="9">
    <source>
        <dbReference type="ARBA" id="ARBA00022777"/>
    </source>
</evidence>
<dbReference type="SUPFAM" id="SSF47384">
    <property type="entry name" value="Homodimeric domain of signal transducing histidine kinase"/>
    <property type="match status" value="1"/>
</dbReference>
<evidence type="ECO:0000256" key="8">
    <source>
        <dbReference type="ARBA" id="ARBA00022741"/>
    </source>
</evidence>
<dbReference type="CDD" id="cd00082">
    <property type="entry name" value="HisKA"/>
    <property type="match status" value="1"/>
</dbReference>
<dbReference type="InterPro" id="IPR050398">
    <property type="entry name" value="HssS/ArlS-like"/>
</dbReference>
<keyword evidence="9" id="KW-0418">Kinase</keyword>
<comment type="caution">
    <text evidence="17">The sequence shown here is derived from an EMBL/GenBank/DDBJ whole genome shotgun (WGS) entry which is preliminary data.</text>
</comment>
<dbReference type="PANTHER" id="PTHR45528:SF1">
    <property type="entry name" value="SENSOR HISTIDINE KINASE CPXA"/>
    <property type="match status" value="1"/>
</dbReference>
<dbReference type="SMART" id="SM00388">
    <property type="entry name" value="HisKA"/>
    <property type="match status" value="1"/>
</dbReference>
<dbReference type="CDD" id="cd06225">
    <property type="entry name" value="HAMP"/>
    <property type="match status" value="1"/>
</dbReference>
<dbReference type="GO" id="GO:0005524">
    <property type="term" value="F:ATP binding"/>
    <property type="evidence" value="ECO:0007669"/>
    <property type="project" value="UniProtKB-KW"/>
</dbReference>
<evidence type="ECO:0000256" key="12">
    <source>
        <dbReference type="ARBA" id="ARBA00023012"/>
    </source>
</evidence>
<name>A0ABV7F5M1_9BURK</name>
<dbReference type="Pfam" id="PF00672">
    <property type="entry name" value="HAMP"/>
    <property type="match status" value="1"/>
</dbReference>
<dbReference type="InterPro" id="IPR004358">
    <property type="entry name" value="Sig_transdc_His_kin-like_C"/>
</dbReference>
<dbReference type="Pfam" id="PF02518">
    <property type="entry name" value="HATPase_c"/>
    <property type="match status" value="1"/>
</dbReference>
<dbReference type="Proteomes" id="UP001595530">
    <property type="component" value="Unassembled WGS sequence"/>
</dbReference>
<evidence type="ECO:0000259" key="16">
    <source>
        <dbReference type="PROSITE" id="PS50885"/>
    </source>
</evidence>
<evidence type="ECO:0000256" key="1">
    <source>
        <dbReference type="ARBA" id="ARBA00000085"/>
    </source>
</evidence>
<evidence type="ECO:0000256" key="11">
    <source>
        <dbReference type="ARBA" id="ARBA00022989"/>
    </source>
</evidence>
<keyword evidence="7 14" id="KW-0812">Transmembrane</keyword>
<accession>A0ABV7F5M1</accession>
<dbReference type="Gene3D" id="3.30.565.10">
    <property type="entry name" value="Histidine kinase-like ATPase, C-terminal domain"/>
    <property type="match status" value="1"/>
</dbReference>
<dbReference type="SMART" id="SM00387">
    <property type="entry name" value="HATPase_c"/>
    <property type="match status" value="1"/>
</dbReference>
<dbReference type="InterPro" id="IPR036097">
    <property type="entry name" value="HisK_dim/P_sf"/>
</dbReference>
<dbReference type="Gene3D" id="1.10.287.130">
    <property type="match status" value="1"/>
</dbReference>
<evidence type="ECO:0000256" key="14">
    <source>
        <dbReference type="SAM" id="Phobius"/>
    </source>
</evidence>
<evidence type="ECO:0000256" key="10">
    <source>
        <dbReference type="ARBA" id="ARBA00022840"/>
    </source>
</evidence>
<evidence type="ECO:0000313" key="17">
    <source>
        <dbReference type="EMBL" id="MFC3109581.1"/>
    </source>
</evidence>
<feature type="domain" description="HAMP" evidence="16">
    <location>
        <begin position="173"/>
        <end position="228"/>
    </location>
</feature>
<dbReference type="PRINTS" id="PR00344">
    <property type="entry name" value="BCTRLSENSOR"/>
</dbReference>
<keyword evidence="8" id="KW-0547">Nucleotide-binding</keyword>
<sequence length="452" mass="49740">MGRLFWKFFIVIWIAQIIGTMSVMVAVELKQGFEGDNRPNAVADRSANLLIESAATALQYGGPMALRKLMDDTTRHELVVVDENNRELLGRTVDPAALQRAQAKSHQRENADGVRRITLADGHSYLLFVDAAQKLTRPMDTGPRPPHGSKLLPTEPLVAHLLASLIVAALLAHYLSRPIRSLRSAFQAVASGNLRVGVANAVAKRKDELADLLREFDRMAAQLRVLMDGQRRLLHDVSHELRSPMARMQAAAGLARQQPEKTKDMLDRIDSEIIRMDRLIGELLTLSRLETSEIGVLDAEVCIDEVLDDIVDSAQFEAESAKKRFYFSGESGAIIKGSAELLHRAIENVVRNAIQHTHQGCAVYVKVNRDSENDMLKISISDHGPGVPEAELNSIFKPFFRGSKADGNPGGHGLGLAIARRIIEAHSGSIRAFNLSKGGLCVQIAVPVFRRN</sequence>
<keyword evidence="11 14" id="KW-1133">Transmembrane helix</keyword>
<proteinExistence type="predicted"/>
<gene>
    <name evidence="17" type="ORF">ACFOFO_16685</name>
</gene>
<dbReference type="PROSITE" id="PS50885">
    <property type="entry name" value="HAMP"/>
    <property type="match status" value="1"/>
</dbReference>
<evidence type="ECO:0000256" key="5">
    <source>
        <dbReference type="ARBA" id="ARBA00022553"/>
    </source>
</evidence>
<dbReference type="InterPro" id="IPR005467">
    <property type="entry name" value="His_kinase_dom"/>
</dbReference>
<comment type="subcellular location">
    <subcellularLocation>
        <location evidence="2">Cell membrane</location>
        <topology evidence="2">Multi-pass membrane protein</topology>
    </subcellularLocation>
</comment>
<dbReference type="InterPro" id="IPR036890">
    <property type="entry name" value="HATPase_C_sf"/>
</dbReference>
<keyword evidence="5" id="KW-0597">Phosphoprotein</keyword>
<evidence type="ECO:0000256" key="6">
    <source>
        <dbReference type="ARBA" id="ARBA00022679"/>
    </source>
</evidence>
<organism evidence="17 18">
    <name type="scientific">Undibacterium arcticum</name>
    <dbReference type="NCBI Taxonomy" id="1762892"/>
    <lineage>
        <taxon>Bacteria</taxon>
        <taxon>Pseudomonadati</taxon>
        <taxon>Pseudomonadota</taxon>
        <taxon>Betaproteobacteria</taxon>
        <taxon>Burkholderiales</taxon>
        <taxon>Oxalobacteraceae</taxon>
        <taxon>Undibacterium</taxon>
    </lineage>
</organism>
<evidence type="ECO:0000313" key="18">
    <source>
        <dbReference type="Proteomes" id="UP001595530"/>
    </source>
</evidence>
<dbReference type="RefSeq" id="WP_390332079.1">
    <property type="nucleotide sequence ID" value="NZ_JBHRTP010000054.1"/>
</dbReference>
<dbReference type="InterPro" id="IPR003661">
    <property type="entry name" value="HisK_dim/P_dom"/>
</dbReference>
<keyword evidence="6" id="KW-0808">Transferase</keyword>
<feature type="transmembrane region" description="Helical" evidence="14">
    <location>
        <begin position="6"/>
        <end position="29"/>
    </location>
</feature>
<evidence type="ECO:0000256" key="2">
    <source>
        <dbReference type="ARBA" id="ARBA00004651"/>
    </source>
</evidence>
<keyword evidence="4" id="KW-1003">Cell membrane</keyword>
<dbReference type="InterPro" id="IPR003660">
    <property type="entry name" value="HAMP_dom"/>
</dbReference>
<keyword evidence="10 17" id="KW-0067">ATP-binding</keyword>
<protein>
    <recommendedName>
        <fullName evidence="3">histidine kinase</fullName>
        <ecNumber evidence="3">2.7.13.3</ecNumber>
    </recommendedName>
</protein>
<dbReference type="EC" id="2.7.13.3" evidence="3"/>
<reference evidence="18" key="1">
    <citation type="journal article" date="2019" name="Int. J. Syst. Evol. Microbiol.">
        <title>The Global Catalogue of Microorganisms (GCM) 10K type strain sequencing project: providing services to taxonomists for standard genome sequencing and annotation.</title>
        <authorList>
            <consortium name="The Broad Institute Genomics Platform"/>
            <consortium name="The Broad Institute Genome Sequencing Center for Infectious Disease"/>
            <person name="Wu L."/>
            <person name="Ma J."/>
        </authorList>
    </citation>
    <scope>NUCLEOTIDE SEQUENCE [LARGE SCALE GENOMIC DNA]</scope>
    <source>
        <strain evidence="18">KCTC 42986</strain>
    </source>
</reference>
<keyword evidence="18" id="KW-1185">Reference proteome</keyword>
<dbReference type="SMART" id="SM00304">
    <property type="entry name" value="HAMP"/>
    <property type="match status" value="1"/>
</dbReference>
<dbReference type="PANTHER" id="PTHR45528">
    <property type="entry name" value="SENSOR HISTIDINE KINASE CPXA"/>
    <property type="match status" value="1"/>
</dbReference>
<dbReference type="EMBL" id="JBHRTP010000054">
    <property type="protein sequence ID" value="MFC3109581.1"/>
    <property type="molecule type" value="Genomic_DNA"/>
</dbReference>
<dbReference type="Gene3D" id="6.10.340.10">
    <property type="match status" value="1"/>
</dbReference>
<feature type="domain" description="Histidine kinase" evidence="15">
    <location>
        <begin position="236"/>
        <end position="450"/>
    </location>
</feature>
<dbReference type="PROSITE" id="PS50109">
    <property type="entry name" value="HIS_KIN"/>
    <property type="match status" value="1"/>
</dbReference>
<dbReference type="Pfam" id="PF00512">
    <property type="entry name" value="HisKA"/>
    <property type="match status" value="1"/>
</dbReference>
<keyword evidence="12" id="KW-0902">Two-component regulatory system</keyword>
<comment type="catalytic activity">
    <reaction evidence="1">
        <text>ATP + protein L-histidine = ADP + protein N-phospho-L-histidine.</text>
        <dbReference type="EC" id="2.7.13.3"/>
    </reaction>
</comment>
<evidence type="ECO:0000256" key="7">
    <source>
        <dbReference type="ARBA" id="ARBA00022692"/>
    </source>
</evidence>